<evidence type="ECO:0000256" key="3">
    <source>
        <dbReference type="ARBA" id="ARBA00023125"/>
    </source>
</evidence>
<keyword evidence="4" id="KW-0804">Transcription</keyword>
<gene>
    <name evidence="6" type="ORF">B4923_06535</name>
</gene>
<keyword evidence="7" id="KW-1185">Reference proteome</keyword>
<dbReference type="GO" id="GO:0003700">
    <property type="term" value="F:DNA-binding transcription factor activity"/>
    <property type="evidence" value="ECO:0007669"/>
    <property type="project" value="InterPro"/>
</dbReference>
<evidence type="ECO:0000256" key="2">
    <source>
        <dbReference type="ARBA" id="ARBA00023015"/>
    </source>
</evidence>
<keyword evidence="3" id="KW-0238">DNA-binding</keyword>
<organism evidence="6 7">
    <name type="scientific">Brenneria roseae subsp. americana</name>
    <dbReference type="NCBI Taxonomy" id="1508507"/>
    <lineage>
        <taxon>Bacteria</taxon>
        <taxon>Pseudomonadati</taxon>
        <taxon>Pseudomonadota</taxon>
        <taxon>Gammaproteobacteria</taxon>
        <taxon>Enterobacterales</taxon>
        <taxon>Pectobacteriaceae</taxon>
        <taxon>Brenneria</taxon>
    </lineage>
</organism>
<dbReference type="Pfam" id="PF00126">
    <property type="entry name" value="HTH_1"/>
    <property type="match status" value="1"/>
</dbReference>
<evidence type="ECO:0000313" key="6">
    <source>
        <dbReference type="EMBL" id="PWC13602.1"/>
    </source>
</evidence>
<dbReference type="SUPFAM" id="SSF46785">
    <property type="entry name" value="Winged helix' DNA-binding domain"/>
    <property type="match status" value="1"/>
</dbReference>
<reference evidence="6 7" key="1">
    <citation type="submission" date="2018-04" db="EMBL/GenBank/DDBJ databases">
        <title>Brenneria corticis sp.nov.</title>
        <authorList>
            <person name="Li Y."/>
        </authorList>
    </citation>
    <scope>NUCLEOTIDE SEQUENCE [LARGE SCALE GENOMIC DNA]</scope>
    <source>
        <strain evidence="6 7">LMG 27715</strain>
    </source>
</reference>
<sequence length="326" mass="35990">MTLIHYPLPKDLQVLVAVVNTGGFNSAAEALGQTPAFVTKRIQQLESSLGIKLLNRSSRGITLTESGKTCYEHALNILSDLQTLVDEVTQIKTLPAGPIRIGCSFGFGRSCIAPAITELMNLYPDLQIHFELFDRQIDLSRDNIDLDIRINDDIPDNYIARLLAQNKRILCAAPSYLAQQGTPAELGELARHDCLITKERDMTPGIWELEGTEGKKSVKISGHLSSNSGEIVLRWALEGKGIMLRSEWDVAPFLERGQLVQVLPGYAQSANIWAVYQTPLYGSVKLRVCVEFLTNYCRSHFSQGHAAHPIASGNKCTIRRTETGTA</sequence>
<dbReference type="GO" id="GO:0006351">
    <property type="term" value="P:DNA-templated transcription"/>
    <property type="evidence" value="ECO:0007669"/>
    <property type="project" value="TreeGrafter"/>
</dbReference>
<evidence type="ECO:0000256" key="4">
    <source>
        <dbReference type="ARBA" id="ARBA00023163"/>
    </source>
</evidence>
<dbReference type="PROSITE" id="PS50931">
    <property type="entry name" value="HTH_LYSR"/>
    <property type="match status" value="1"/>
</dbReference>
<keyword evidence="2" id="KW-0805">Transcription regulation</keyword>
<comment type="similarity">
    <text evidence="1">Belongs to the LysR transcriptional regulatory family.</text>
</comment>
<dbReference type="Gene3D" id="3.40.190.290">
    <property type="match status" value="1"/>
</dbReference>
<dbReference type="InterPro" id="IPR036390">
    <property type="entry name" value="WH_DNA-bd_sf"/>
</dbReference>
<name>A0A2U1TW75_9GAMM</name>
<accession>A0A2U1TW75</accession>
<dbReference type="FunFam" id="1.10.10.10:FF:000001">
    <property type="entry name" value="LysR family transcriptional regulator"/>
    <property type="match status" value="1"/>
</dbReference>
<dbReference type="PANTHER" id="PTHR30537:SF5">
    <property type="entry name" value="HTH-TYPE TRANSCRIPTIONAL ACTIVATOR TTDR-RELATED"/>
    <property type="match status" value="1"/>
</dbReference>
<dbReference type="Proteomes" id="UP000245138">
    <property type="component" value="Unassembled WGS sequence"/>
</dbReference>
<dbReference type="Pfam" id="PF03466">
    <property type="entry name" value="LysR_substrate"/>
    <property type="match status" value="1"/>
</dbReference>
<dbReference type="AlphaFoldDB" id="A0A2U1TW75"/>
<comment type="caution">
    <text evidence="6">The sequence shown here is derived from an EMBL/GenBank/DDBJ whole genome shotgun (WGS) entry which is preliminary data.</text>
</comment>
<dbReference type="NCBIfam" id="NF007315">
    <property type="entry name" value="PRK09801.1"/>
    <property type="match status" value="1"/>
</dbReference>
<proteinExistence type="inferred from homology"/>
<protein>
    <submittedName>
        <fullName evidence="6">LysR family transcriptional regulator</fullName>
    </submittedName>
</protein>
<dbReference type="SUPFAM" id="SSF53850">
    <property type="entry name" value="Periplasmic binding protein-like II"/>
    <property type="match status" value="1"/>
</dbReference>
<dbReference type="OrthoDB" id="9786526at2"/>
<evidence type="ECO:0000256" key="1">
    <source>
        <dbReference type="ARBA" id="ARBA00009437"/>
    </source>
</evidence>
<dbReference type="InterPro" id="IPR005119">
    <property type="entry name" value="LysR_subst-bd"/>
</dbReference>
<evidence type="ECO:0000259" key="5">
    <source>
        <dbReference type="PROSITE" id="PS50931"/>
    </source>
</evidence>
<feature type="domain" description="HTH lysR-type" evidence="5">
    <location>
        <begin position="7"/>
        <end position="64"/>
    </location>
</feature>
<dbReference type="InterPro" id="IPR058163">
    <property type="entry name" value="LysR-type_TF_proteobact-type"/>
</dbReference>
<dbReference type="RefSeq" id="WP_109053552.1">
    <property type="nucleotide sequence ID" value="NZ_QDKJ01000004.1"/>
</dbReference>
<dbReference type="PANTHER" id="PTHR30537">
    <property type="entry name" value="HTH-TYPE TRANSCRIPTIONAL REGULATOR"/>
    <property type="match status" value="1"/>
</dbReference>
<dbReference type="InterPro" id="IPR000847">
    <property type="entry name" value="LysR_HTH_N"/>
</dbReference>
<dbReference type="Gene3D" id="1.10.10.10">
    <property type="entry name" value="Winged helix-like DNA-binding domain superfamily/Winged helix DNA-binding domain"/>
    <property type="match status" value="1"/>
</dbReference>
<dbReference type="InterPro" id="IPR036388">
    <property type="entry name" value="WH-like_DNA-bd_sf"/>
</dbReference>
<dbReference type="EMBL" id="QDKJ01000004">
    <property type="protein sequence ID" value="PWC13602.1"/>
    <property type="molecule type" value="Genomic_DNA"/>
</dbReference>
<evidence type="ECO:0000313" key="7">
    <source>
        <dbReference type="Proteomes" id="UP000245138"/>
    </source>
</evidence>
<dbReference type="FunFam" id="3.40.190.290:FF:000001">
    <property type="entry name" value="Transcriptional regulator, LysR family"/>
    <property type="match status" value="1"/>
</dbReference>
<dbReference type="GO" id="GO:0043565">
    <property type="term" value="F:sequence-specific DNA binding"/>
    <property type="evidence" value="ECO:0007669"/>
    <property type="project" value="TreeGrafter"/>
</dbReference>
<dbReference type="CDD" id="cd08479">
    <property type="entry name" value="PBP2_CrgA_like_9"/>
    <property type="match status" value="1"/>
</dbReference>